<keyword evidence="4" id="KW-0408">Iron</keyword>
<evidence type="ECO:0000256" key="2">
    <source>
        <dbReference type="ARBA" id="ARBA00022691"/>
    </source>
</evidence>
<dbReference type="SUPFAM" id="SSF102114">
    <property type="entry name" value="Radical SAM enzymes"/>
    <property type="match status" value="1"/>
</dbReference>
<keyword evidence="5" id="KW-0411">Iron-sulfur</keyword>
<evidence type="ECO:0000256" key="3">
    <source>
        <dbReference type="ARBA" id="ARBA00022723"/>
    </source>
</evidence>
<dbReference type="SFLD" id="SFLDG01067">
    <property type="entry name" value="SPASM/twitch_domain_containing"/>
    <property type="match status" value="1"/>
</dbReference>
<dbReference type="Gene3D" id="3.20.20.70">
    <property type="entry name" value="Aldolase class I"/>
    <property type="match status" value="1"/>
</dbReference>
<organism evidence="7 8">
    <name type="scientific">Anaeromyxobacter paludicola</name>
    <dbReference type="NCBI Taxonomy" id="2918171"/>
    <lineage>
        <taxon>Bacteria</taxon>
        <taxon>Pseudomonadati</taxon>
        <taxon>Myxococcota</taxon>
        <taxon>Myxococcia</taxon>
        <taxon>Myxococcales</taxon>
        <taxon>Cystobacterineae</taxon>
        <taxon>Anaeromyxobacteraceae</taxon>
        <taxon>Anaeromyxobacter</taxon>
    </lineage>
</organism>
<gene>
    <name evidence="7" type="ORF">AMPC_20800</name>
</gene>
<dbReference type="SFLD" id="SFLDS00029">
    <property type="entry name" value="Radical_SAM"/>
    <property type="match status" value="1"/>
</dbReference>
<dbReference type="InterPro" id="IPR013785">
    <property type="entry name" value="Aldolase_TIM"/>
</dbReference>
<accession>A0ABM7XAT2</accession>
<evidence type="ECO:0000313" key="8">
    <source>
        <dbReference type="Proteomes" id="UP001162734"/>
    </source>
</evidence>
<evidence type="ECO:0000313" key="7">
    <source>
        <dbReference type="EMBL" id="BDG08967.1"/>
    </source>
</evidence>
<dbReference type="InterPro" id="IPR058240">
    <property type="entry name" value="rSAM_sf"/>
</dbReference>
<dbReference type="PANTHER" id="PTHR11228">
    <property type="entry name" value="RADICAL SAM DOMAIN PROTEIN"/>
    <property type="match status" value="1"/>
</dbReference>
<keyword evidence="3" id="KW-0479">Metal-binding</keyword>
<evidence type="ECO:0000259" key="6">
    <source>
        <dbReference type="PROSITE" id="PS51918"/>
    </source>
</evidence>
<dbReference type="SFLD" id="SFLDF00397">
    <property type="entry name" value="adenosyl-hopene_transferase"/>
    <property type="match status" value="1"/>
</dbReference>
<dbReference type="Proteomes" id="UP001162734">
    <property type="component" value="Chromosome"/>
</dbReference>
<dbReference type="CDD" id="cd01335">
    <property type="entry name" value="Radical_SAM"/>
    <property type="match status" value="1"/>
</dbReference>
<feature type="domain" description="Radical SAM core" evidence="6">
    <location>
        <begin position="22"/>
        <end position="237"/>
    </location>
</feature>
<dbReference type="PANTHER" id="PTHR11228:SF22">
    <property type="entry name" value="PEPTIDE BIOSYNTHESIS PROTEIN YYDG-RELATED"/>
    <property type="match status" value="1"/>
</dbReference>
<dbReference type="PROSITE" id="PS51918">
    <property type="entry name" value="RADICAL_SAM"/>
    <property type="match status" value="1"/>
</dbReference>
<dbReference type="Pfam" id="PF04055">
    <property type="entry name" value="Radical_SAM"/>
    <property type="match status" value="1"/>
</dbReference>
<dbReference type="EMBL" id="AP025592">
    <property type="protein sequence ID" value="BDG08967.1"/>
    <property type="molecule type" value="Genomic_DNA"/>
</dbReference>
<dbReference type="Pfam" id="PF11946">
    <property type="entry name" value="DUF3463"/>
    <property type="match status" value="1"/>
</dbReference>
<evidence type="ECO:0000256" key="4">
    <source>
        <dbReference type="ARBA" id="ARBA00023004"/>
    </source>
</evidence>
<sequence length="336" mass="37923">MGIPMKQVVAVGRYIAGQKLRRVKRYPLVLMLEPLFRCNLECMGCGKIQHPESVLDQALTPEQCWAAAEECGAPMVSVCGGEPLIHKSIDRIVAGLVERGKFVYLCTNAILLERKLDLFRPDDHFSFNIHLDGVAERHDASVQREGVYRTAVAAIREAKKRGFRVTTNSTIFLGHDPADLHRFFDEMTALGVDGMTISPGYGYEKAPVQDQFLHKEQTRALFRAVLGPAAGRPWHFNHSPLYLDFLKGERDYQCTPWGSPNFSVLGWQRPCYLFSEGGYARTFRELMETTDWDRYGAGRHPKCEDCMVHSGYEPSAVEDSMASLGNVVRSLRSTFR</sequence>
<proteinExistence type="predicted"/>
<dbReference type="InterPro" id="IPR017833">
    <property type="entry name" value="Hopanoid_synth-assoc_rSAM_HpnH"/>
</dbReference>
<reference evidence="8" key="1">
    <citation type="journal article" date="2022" name="Int. J. Syst. Evol. Microbiol.">
        <title>Anaeromyxobacter oryzae sp. nov., Anaeromyxobacter diazotrophicus sp. nov. and Anaeromyxobacter paludicola sp. nov., isolated from paddy soils.</title>
        <authorList>
            <person name="Itoh H."/>
            <person name="Xu Z."/>
            <person name="Mise K."/>
            <person name="Masuda Y."/>
            <person name="Ushijima N."/>
            <person name="Hayakawa C."/>
            <person name="Shiratori Y."/>
            <person name="Senoo K."/>
        </authorList>
    </citation>
    <scope>NUCLEOTIDE SEQUENCE [LARGE SCALE GENOMIC DNA]</scope>
    <source>
        <strain evidence="8">Red630</strain>
    </source>
</reference>
<comment type="cofactor">
    <cofactor evidence="1">
        <name>[4Fe-4S] cluster</name>
        <dbReference type="ChEBI" id="CHEBI:49883"/>
    </cofactor>
</comment>
<dbReference type="InterPro" id="IPR050377">
    <property type="entry name" value="Radical_SAM_PqqE_MftC-like"/>
</dbReference>
<evidence type="ECO:0000256" key="5">
    <source>
        <dbReference type="ARBA" id="ARBA00023014"/>
    </source>
</evidence>
<keyword evidence="8" id="KW-1185">Reference proteome</keyword>
<dbReference type="InterPro" id="IPR022563">
    <property type="entry name" value="DUF3463"/>
</dbReference>
<dbReference type="RefSeq" id="WP_248340514.1">
    <property type="nucleotide sequence ID" value="NZ_AP025592.1"/>
</dbReference>
<evidence type="ECO:0000256" key="1">
    <source>
        <dbReference type="ARBA" id="ARBA00001966"/>
    </source>
</evidence>
<dbReference type="NCBIfam" id="TIGR03470">
    <property type="entry name" value="HpnH"/>
    <property type="match status" value="1"/>
</dbReference>
<name>A0ABM7XAT2_9BACT</name>
<keyword evidence="2" id="KW-0949">S-adenosyl-L-methionine</keyword>
<protein>
    <submittedName>
        <fullName evidence="7">Hopanoid biosynthesis associated radical SAM protein HpnH</fullName>
    </submittedName>
</protein>
<dbReference type="InterPro" id="IPR007197">
    <property type="entry name" value="rSAM"/>
</dbReference>